<organism evidence="5 6">
    <name type="scientific">Allomyces macrogynus (strain ATCC 38327)</name>
    <name type="common">Allomyces javanicus var. macrogynus</name>
    <dbReference type="NCBI Taxonomy" id="578462"/>
    <lineage>
        <taxon>Eukaryota</taxon>
        <taxon>Fungi</taxon>
        <taxon>Fungi incertae sedis</taxon>
        <taxon>Blastocladiomycota</taxon>
        <taxon>Blastocladiomycetes</taxon>
        <taxon>Blastocladiales</taxon>
        <taxon>Blastocladiaceae</taxon>
        <taxon>Allomyces</taxon>
    </lineage>
</organism>
<sequence>MQCLPHGHVARAWYADQPCLLDTLPVPTRPILKPLRMLVTDSTKGGMASGSVTVWGRIEQGSMQIGDSVMLMPLGQDATVRHIEAKILAFELKVPLPWAGTFVIPQQQQGTLNEPEFDQTFRILDKADGSVIKKNPRVLTTGATALVELSLDRPVCLEAFTDCKEFGRFMLRKGGETIAAGVVSMFTFLTNTQYHPPSDMPTLPVTTHDDKHPLANPGAPGRLGQS</sequence>
<dbReference type="STRING" id="578462.A0A0L0TA25"/>
<dbReference type="Gene3D" id="2.40.30.10">
    <property type="entry name" value="Translation factors"/>
    <property type="match status" value="1"/>
</dbReference>
<dbReference type="InterPro" id="IPR009000">
    <property type="entry name" value="Transl_B-barrel_sf"/>
</dbReference>
<evidence type="ECO:0000256" key="2">
    <source>
        <dbReference type="ARBA" id="ARBA00023134"/>
    </source>
</evidence>
<evidence type="ECO:0000256" key="1">
    <source>
        <dbReference type="ARBA" id="ARBA00022741"/>
    </source>
</evidence>
<dbReference type="AlphaFoldDB" id="A0A0L0TA25"/>
<reference evidence="6" key="2">
    <citation type="submission" date="2009-11" db="EMBL/GenBank/DDBJ databases">
        <title>The Genome Sequence of Allomyces macrogynus strain ATCC 38327.</title>
        <authorList>
            <consortium name="The Broad Institute Genome Sequencing Platform"/>
            <person name="Russ C."/>
            <person name="Cuomo C."/>
            <person name="Shea T."/>
            <person name="Young S.K."/>
            <person name="Zeng Q."/>
            <person name="Koehrsen M."/>
            <person name="Haas B."/>
            <person name="Borodovsky M."/>
            <person name="Guigo R."/>
            <person name="Alvarado L."/>
            <person name="Berlin A."/>
            <person name="Borenstein D."/>
            <person name="Chen Z."/>
            <person name="Engels R."/>
            <person name="Freedman E."/>
            <person name="Gellesch M."/>
            <person name="Goldberg J."/>
            <person name="Griggs A."/>
            <person name="Gujja S."/>
            <person name="Heiman D."/>
            <person name="Hepburn T."/>
            <person name="Howarth C."/>
            <person name="Jen D."/>
            <person name="Larson L."/>
            <person name="Lewis B."/>
            <person name="Mehta T."/>
            <person name="Park D."/>
            <person name="Pearson M."/>
            <person name="Roberts A."/>
            <person name="Saif S."/>
            <person name="Shenoy N."/>
            <person name="Sisk P."/>
            <person name="Stolte C."/>
            <person name="Sykes S."/>
            <person name="Walk T."/>
            <person name="White J."/>
            <person name="Yandava C."/>
            <person name="Burger G."/>
            <person name="Gray M.W."/>
            <person name="Holland P.W.H."/>
            <person name="King N."/>
            <person name="Lang F.B.F."/>
            <person name="Roger A.J."/>
            <person name="Ruiz-Trillo I."/>
            <person name="Lander E."/>
            <person name="Nusbaum C."/>
        </authorList>
    </citation>
    <scope>NUCLEOTIDE SEQUENCE [LARGE SCALE GENOMIC DNA]</scope>
    <source>
        <strain evidence="6">ATCC 38327</strain>
    </source>
</reference>
<proteinExistence type="predicted"/>
<keyword evidence="1" id="KW-0547">Nucleotide-binding</keyword>
<dbReference type="VEuPathDB" id="FungiDB:AMAG_20387"/>
<dbReference type="InterPro" id="IPR050100">
    <property type="entry name" value="TRAFAC_GTPase_members"/>
</dbReference>
<feature type="region of interest" description="Disordered" evidence="3">
    <location>
        <begin position="197"/>
        <end position="226"/>
    </location>
</feature>
<evidence type="ECO:0000313" key="5">
    <source>
        <dbReference type="EMBL" id="KNE71550.1"/>
    </source>
</evidence>
<feature type="domain" description="GTP-eEF1A C-terminal" evidence="4">
    <location>
        <begin position="83"/>
        <end position="183"/>
    </location>
</feature>
<gene>
    <name evidence="5" type="ORF">AMAG_20387</name>
</gene>
<dbReference type="InterPro" id="IPR054696">
    <property type="entry name" value="GTP-eEF1A_C"/>
</dbReference>
<reference evidence="5 6" key="1">
    <citation type="submission" date="2009-11" db="EMBL/GenBank/DDBJ databases">
        <title>Annotation of Allomyces macrogynus ATCC 38327.</title>
        <authorList>
            <consortium name="The Broad Institute Genome Sequencing Platform"/>
            <person name="Russ C."/>
            <person name="Cuomo C."/>
            <person name="Burger G."/>
            <person name="Gray M.W."/>
            <person name="Holland P.W.H."/>
            <person name="King N."/>
            <person name="Lang F.B.F."/>
            <person name="Roger A.J."/>
            <person name="Ruiz-Trillo I."/>
            <person name="Young S.K."/>
            <person name="Zeng Q."/>
            <person name="Gargeya S."/>
            <person name="Fitzgerald M."/>
            <person name="Haas B."/>
            <person name="Abouelleil A."/>
            <person name="Alvarado L."/>
            <person name="Arachchi H.M."/>
            <person name="Berlin A."/>
            <person name="Chapman S.B."/>
            <person name="Gearin G."/>
            <person name="Goldberg J."/>
            <person name="Griggs A."/>
            <person name="Gujja S."/>
            <person name="Hansen M."/>
            <person name="Heiman D."/>
            <person name="Howarth C."/>
            <person name="Larimer J."/>
            <person name="Lui A."/>
            <person name="MacDonald P.J.P."/>
            <person name="McCowen C."/>
            <person name="Montmayeur A."/>
            <person name="Murphy C."/>
            <person name="Neiman D."/>
            <person name="Pearson M."/>
            <person name="Priest M."/>
            <person name="Roberts A."/>
            <person name="Saif S."/>
            <person name="Shea T."/>
            <person name="Sisk P."/>
            <person name="Stolte C."/>
            <person name="Sykes S."/>
            <person name="Wortman J."/>
            <person name="Nusbaum C."/>
            <person name="Birren B."/>
        </authorList>
    </citation>
    <scope>NUCLEOTIDE SEQUENCE [LARGE SCALE GENOMIC DNA]</scope>
    <source>
        <strain evidence="5 6">ATCC 38327</strain>
    </source>
</reference>
<evidence type="ECO:0000259" key="4">
    <source>
        <dbReference type="Pfam" id="PF22594"/>
    </source>
</evidence>
<evidence type="ECO:0000256" key="3">
    <source>
        <dbReference type="SAM" id="MobiDB-lite"/>
    </source>
</evidence>
<dbReference type="OrthoDB" id="342024at2759"/>
<dbReference type="Proteomes" id="UP000054350">
    <property type="component" value="Unassembled WGS sequence"/>
</dbReference>
<keyword evidence="6" id="KW-1185">Reference proteome</keyword>
<dbReference type="InterPro" id="IPR009001">
    <property type="entry name" value="Transl_elong_EF1A/Init_IF2_C"/>
</dbReference>
<dbReference type="Pfam" id="PF22594">
    <property type="entry name" value="GTP-eEF1A_C"/>
    <property type="match status" value="1"/>
</dbReference>
<keyword evidence="2" id="KW-0342">GTP-binding</keyword>
<dbReference type="SUPFAM" id="SSF50447">
    <property type="entry name" value="Translation proteins"/>
    <property type="match status" value="1"/>
</dbReference>
<dbReference type="eggNOG" id="KOG0458">
    <property type="taxonomic scope" value="Eukaryota"/>
</dbReference>
<dbReference type="SUPFAM" id="SSF50465">
    <property type="entry name" value="EF-Tu/eEF-1alpha/eIF2-gamma C-terminal domain"/>
    <property type="match status" value="1"/>
</dbReference>
<dbReference type="EMBL" id="GG745372">
    <property type="protein sequence ID" value="KNE71550.1"/>
    <property type="molecule type" value="Genomic_DNA"/>
</dbReference>
<protein>
    <recommendedName>
        <fullName evidence="4">GTP-eEF1A C-terminal domain-containing protein</fullName>
    </recommendedName>
</protein>
<dbReference type="GO" id="GO:0005525">
    <property type="term" value="F:GTP binding"/>
    <property type="evidence" value="ECO:0007669"/>
    <property type="project" value="UniProtKB-KW"/>
</dbReference>
<accession>A0A0L0TA25</accession>
<evidence type="ECO:0000313" key="6">
    <source>
        <dbReference type="Proteomes" id="UP000054350"/>
    </source>
</evidence>
<name>A0A0L0TA25_ALLM3</name>
<dbReference type="PANTHER" id="PTHR23115">
    <property type="entry name" value="TRANSLATION FACTOR"/>
    <property type="match status" value="1"/>
</dbReference>